<evidence type="ECO:0000313" key="1">
    <source>
        <dbReference type="EMBL" id="MCQ4079052.1"/>
    </source>
</evidence>
<proteinExistence type="predicted"/>
<organism evidence="1 2">
    <name type="scientific">Streptomyces humicola</name>
    <dbReference type="NCBI Taxonomy" id="2953240"/>
    <lineage>
        <taxon>Bacteria</taxon>
        <taxon>Bacillati</taxon>
        <taxon>Actinomycetota</taxon>
        <taxon>Actinomycetes</taxon>
        <taxon>Kitasatosporales</taxon>
        <taxon>Streptomycetaceae</taxon>
        <taxon>Streptomyces</taxon>
    </lineage>
</organism>
<comment type="caution">
    <text evidence="1">The sequence shown here is derived from an EMBL/GenBank/DDBJ whole genome shotgun (WGS) entry which is preliminary data.</text>
</comment>
<evidence type="ECO:0008006" key="3">
    <source>
        <dbReference type="Google" id="ProtNLM"/>
    </source>
</evidence>
<evidence type="ECO:0000313" key="2">
    <source>
        <dbReference type="Proteomes" id="UP001057702"/>
    </source>
</evidence>
<protein>
    <recommendedName>
        <fullName evidence="3">HTH-like domain-containing protein</fullName>
    </recommendedName>
</protein>
<dbReference type="RefSeq" id="WP_255917908.1">
    <property type="nucleotide sequence ID" value="NZ_JANFNG010000001.1"/>
</dbReference>
<dbReference type="Proteomes" id="UP001057702">
    <property type="component" value="Unassembled WGS sequence"/>
</dbReference>
<reference evidence="1" key="1">
    <citation type="submission" date="2022-06" db="EMBL/GenBank/DDBJ databases">
        <title>Draft genome sequence of Streptomyces sp. RB6PN25 isolated from peat swamp forest in Thailand.</title>
        <authorList>
            <person name="Duangmal K."/>
            <person name="Klaysubun C."/>
        </authorList>
    </citation>
    <scope>NUCLEOTIDE SEQUENCE</scope>
    <source>
        <strain evidence="1">RB6PN25</strain>
    </source>
</reference>
<dbReference type="EMBL" id="JANFNG010000001">
    <property type="protein sequence ID" value="MCQ4079052.1"/>
    <property type="molecule type" value="Genomic_DNA"/>
</dbReference>
<keyword evidence="2" id="KW-1185">Reference proteome</keyword>
<accession>A0ABT1PMZ6</accession>
<gene>
    <name evidence="1" type="ORF">NGB36_00040</name>
</gene>
<name>A0ABT1PMZ6_9ACTN</name>
<sequence>MNARFDNRLGTENPRWGSRCIRGELRHLGHKVSPPTVRRILRGADLGPAPRRHPARGEWTAFGKSQAHGLLATDLFPIDTLGPHRLYALFVIVAARSPRALHGL</sequence>